<dbReference type="PANTHER" id="PTHR36460:SF1">
    <property type="entry name" value="UPF0132 DOMAIN PROTEIN (AFU_ORTHOLOGUE AFUA_3G10255)"/>
    <property type="match status" value="1"/>
</dbReference>
<keyword evidence="2 5" id="KW-0812">Transmembrane</keyword>
<feature type="transmembrane region" description="Helical" evidence="5">
    <location>
        <begin position="130"/>
        <end position="151"/>
    </location>
</feature>
<protein>
    <recommendedName>
        <fullName evidence="8">DUF4870 domain-containing protein</fullName>
    </recommendedName>
</protein>
<dbReference type="GO" id="GO:0016020">
    <property type="term" value="C:membrane"/>
    <property type="evidence" value="ECO:0007669"/>
    <property type="project" value="UniProtKB-SubCell"/>
</dbReference>
<dbReference type="Proteomes" id="UP000239735">
    <property type="component" value="Unassembled WGS sequence"/>
</dbReference>
<sequence>MISLDKGVGVRLFYLHLTARSMGSNLAILNGRAGHGSDETLSHNQVFYAKGVAMASPNVPAASSGLSDDAASGIAYLTFIPALIFLMVAPYNTNSKVKFHAWQSIFLTGAWICVWVLDIVLAFVPILGWLIMILLGLGLFILWLICIIQAFQGKRFVIPVIGPLALKQSGGA</sequence>
<evidence type="ECO:0000313" key="6">
    <source>
        <dbReference type="EMBL" id="SPE30994.1"/>
    </source>
</evidence>
<feature type="transmembrane region" description="Helical" evidence="5">
    <location>
        <begin position="105"/>
        <end position="124"/>
    </location>
</feature>
<proteinExistence type="predicted"/>
<gene>
    <name evidence="6" type="ORF">SBA5_820013</name>
</gene>
<accession>A0A2N9M687</accession>
<evidence type="ECO:0000256" key="3">
    <source>
        <dbReference type="ARBA" id="ARBA00022989"/>
    </source>
</evidence>
<dbReference type="EMBL" id="OKRB01000144">
    <property type="protein sequence ID" value="SPE30994.1"/>
    <property type="molecule type" value="Genomic_DNA"/>
</dbReference>
<keyword evidence="3 5" id="KW-1133">Transmembrane helix</keyword>
<evidence type="ECO:0000256" key="1">
    <source>
        <dbReference type="ARBA" id="ARBA00004141"/>
    </source>
</evidence>
<organism evidence="6 7">
    <name type="scientific">Candidatus Sulfuritelmatomonas gaucii</name>
    <dbReference type="NCBI Taxonomy" id="2043161"/>
    <lineage>
        <taxon>Bacteria</taxon>
        <taxon>Pseudomonadati</taxon>
        <taxon>Acidobacteriota</taxon>
        <taxon>Terriglobia</taxon>
        <taxon>Terriglobales</taxon>
        <taxon>Acidobacteriaceae</taxon>
        <taxon>Candidatus Sulfuritelmatomonas</taxon>
    </lineage>
</organism>
<keyword evidence="4 5" id="KW-0472">Membrane</keyword>
<evidence type="ECO:0000256" key="2">
    <source>
        <dbReference type="ARBA" id="ARBA00022692"/>
    </source>
</evidence>
<evidence type="ECO:0000256" key="5">
    <source>
        <dbReference type="SAM" id="Phobius"/>
    </source>
</evidence>
<evidence type="ECO:0008006" key="8">
    <source>
        <dbReference type="Google" id="ProtNLM"/>
    </source>
</evidence>
<name>A0A2N9M687_9BACT</name>
<reference evidence="7" key="1">
    <citation type="submission" date="2018-02" db="EMBL/GenBank/DDBJ databases">
        <authorList>
            <person name="Hausmann B."/>
        </authorList>
    </citation>
    <scope>NUCLEOTIDE SEQUENCE [LARGE SCALE GENOMIC DNA]</scope>
    <source>
        <strain evidence="7">Peat soil MAG SbA5</strain>
    </source>
</reference>
<dbReference type="AlphaFoldDB" id="A0A2N9M687"/>
<evidence type="ECO:0000313" key="7">
    <source>
        <dbReference type="Proteomes" id="UP000239735"/>
    </source>
</evidence>
<comment type="subcellular location">
    <subcellularLocation>
        <location evidence="1">Membrane</location>
        <topology evidence="1">Multi-pass membrane protein</topology>
    </subcellularLocation>
</comment>
<evidence type="ECO:0000256" key="4">
    <source>
        <dbReference type="ARBA" id="ARBA00023136"/>
    </source>
</evidence>
<dbReference type="PANTHER" id="PTHR36460">
    <property type="entry name" value="UPF0132 DOMAIN PROTEIN (AFU_ORTHOLOGUE AFUA_3G10255)"/>
    <property type="match status" value="1"/>
</dbReference>
<feature type="transmembrane region" description="Helical" evidence="5">
    <location>
        <begin position="73"/>
        <end position="93"/>
    </location>
</feature>